<feature type="transmembrane region" description="Helical" evidence="2">
    <location>
        <begin position="60"/>
        <end position="91"/>
    </location>
</feature>
<evidence type="ECO:0000259" key="3">
    <source>
        <dbReference type="Pfam" id="PF22570"/>
    </source>
</evidence>
<dbReference type="Pfam" id="PF22570">
    <property type="entry name" value="LiaF-TM"/>
    <property type="match status" value="1"/>
</dbReference>
<feature type="transmembrane region" description="Helical" evidence="2">
    <location>
        <begin position="7"/>
        <end position="40"/>
    </location>
</feature>
<name>W4QGB8_9BACI</name>
<dbReference type="STRING" id="1236971.JCM9152_1785"/>
<accession>W4QGB8</accession>
<keyword evidence="2" id="KW-0472">Membrane</keyword>
<feature type="domain" description="LiaF transmembrane" evidence="3">
    <location>
        <begin position="8"/>
        <end position="100"/>
    </location>
</feature>
<evidence type="ECO:0000256" key="1">
    <source>
        <dbReference type="SAM" id="MobiDB-lite"/>
    </source>
</evidence>
<gene>
    <name evidence="4" type="ORF">JCM9152_1785</name>
</gene>
<feature type="region of interest" description="Disordered" evidence="1">
    <location>
        <begin position="97"/>
        <end position="116"/>
    </location>
</feature>
<proteinExistence type="predicted"/>
<protein>
    <recommendedName>
        <fullName evidence="3">LiaF transmembrane domain-containing protein</fullName>
    </recommendedName>
</protein>
<dbReference type="Proteomes" id="UP000018895">
    <property type="component" value="Unassembled WGS sequence"/>
</dbReference>
<dbReference type="RefSeq" id="WP_035342989.1">
    <property type="nucleotide sequence ID" value="NZ_BAUU01000011.1"/>
</dbReference>
<keyword evidence="2" id="KW-0812">Transmembrane</keyword>
<comment type="caution">
    <text evidence="4">The sequence shown here is derived from an EMBL/GenBank/DDBJ whole genome shotgun (WGS) entry which is preliminary data.</text>
</comment>
<sequence length="131" mass="14424">MKLTGKVFAGFLLIFIGASMLLSLIGIHLGGLLGLAIGAALLYWGYCRYQENGRWSLSSIILIVLGISFLFGGIGGVISLLIGGFLVYVGYQFMTKSDTKKSHEEEEESLDYSKSTYDSLDEEIDRLLEKK</sequence>
<evidence type="ECO:0000313" key="4">
    <source>
        <dbReference type="EMBL" id="GAE30379.1"/>
    </source>
</evidence>
<organism evidence="4 5">
    <name type="scientific">Halalkalibacter hemicellulosilyticusJCM 9152</name>
    <dbReference type="NCBI Taxonomy" id="1236971"/>
    <lineage>
        <taxon>Bacteria</taxon>
        <taxon>Bacillati</taxon>
        <taxon>Bacillota</taxon>
        <taxon>Bacilli</taxon>
        <taxon>Bacillales</taxon>
        <taxon>Bacillaceae</taxon>
        <taxon>Halalkalibacter</taxon>
    </lineage>
</organism>
<dbReference type="EMBL" id="BAUU01000011">
    <property type="protein sequence ID" value="GAE30379.1"/>
    <property type="molecule type" value="Genomic_DNA"/>
</dbReference>
<evidence type="ECO:0000256" key="2">
    <source>
        <dbReference type="SAM" id="Phobius"/>
    </source>
</evidence>
<reference evidence="4" key="1">
    <citation type="journal article" date="2014" name="Genome Announc.">
        <title>Draft Genome Sequences of Three Alkaliphilic Bacillus Strains, Bacillus wakoensis JCM 9140T, Bacillus akibai JCM 9157T, and Bacillus hemicellulosilyticus JCM 9152T.</title>
        <authorList>
            <person name="Yuki M."/>
            <person name="Oshima K."/>
            <person name="Suda W."/>
            <person name="Oshida Y."/>
            <person name="Kitamura K."/>
            <person name="Iida T."/>
            <person name="Hattori M."/>
            <person name="Ohkuma M."/>
        </authorList>
    </citation>
    <scope>NUCLEOTIDE SEQUENCE [LARGE SCALE GENOMIC DNA]</scope>
    <source>
        <strain evidence="4">JCM 9152</strain>
    </source>
</reference>
<keyword evidence="2" id="KW-1133">Transmembrane helix</keyword>
<keyword evidence="5" id="KW-1185">Reference proteome</keyword>
<dbReference type="AlphaFoldDB" id="W4QGB8"/>
<dbReference type="InterPro" id="IPR054331">
    <property type="entry name" value="LiaF_TM"/>
</dbReference>
<evidence type="ECO:0000313" key="5">
    <source>
        <dbReference type="Proteomes" id="UP000018895"/>
    </source>
</evidence>